<keyword evidence="1" id="KW-0812">Transmembrane</keyword>
<organism evidence="2 3">
    <name type="scientific">Christiangramia fulva</name>
    <dbReference type="NCBI Taxonomy" id="2126553"/>
    <lineage>
        <taxon>Bacteria</taxon>
        <taxon>Pseudomonadati</taxon>
        <taxon>Bacteroidota</taxon>
        <taxon>Flavobacteriia</taxon>
        <taxon>Flavobacteriales</taxon>
        <taxon>Flavobacteriaceae</taxon>
        <taxon>Christiangramia</taxon>
    </lineage>
</organism>
<proteinExistence type="predicted"/>
<protein>
    <submittedName>
        <fullName evidence="2">Uncharacterized protein</fullName>
    </submittedName>
</protein>
<dbReference type="RefSeq" id="WP_107013976.1">
    <property type="nucleotide sequence ID" value="NZ_CP028136.1"/>
</dbReference>
<keyword evidence="3" id="KW-1185">Reference proteome</keyword>
<keyword evidence="1" id="KW-1133">Transmembrane helix</keyword>
<evidence type="ECO:0000256" key="1">
    <source>
        <dbReference type="SAM" id="Phobius"/>
    </source>
</evidence>
<evidence type="ECO:0000313" key="3">
    <source>
        <dbReference type="Proteomes" id="UP000241507"/>
    </source>
</evidence>
<dbReference type="AlphaFoldDB" id="A0A2R3ZAF2"/>
<keyword evidence="1" id="KW-0472">Membrane</keyword>
<dbReference type="Proteomes" id="UP000241507">
    <property type="component" value="Chromosome"/>
</dbReference>
<name>A0A2R3ZAF2_9FLAO</name>
<feature type="transmembrane region" description="Helical" evidence="1">
    <location>
        <begin position="87"/>
        <end position="107"/>
    </location>
</feature>
<gene>
    <name evidence="2" type="ORF">C7S20_19225</name>
</gene>
<dbReference type="KEGG" id="grs:C7S20_19225"/>
<evidence type="ECO:0000313" key="2">
    <source>
        <dbReference type="EMBL" id="AVR47210.1"/>
    </source>
</evidence>
<dbReference type="EMBL" id="CP028136">
    <property type="protein sequence ID" value="AVR47210.1"/>
    <property type="molecule type" value="Genomic_DNA"/>
</dbReference>
<sequence>MYITSSSGQNSVTDGIRLEQLVQKYDLFKVQKLVKYNLIIIDNSNRVYLTDKGKIARKFGFEKLIELENLEKKILKRNMVLWTLKNGILYFSLITLIILLVLITIQII</sequence>
<accession>A0A2R3ZAF2</accession>
<reference evidence="3" key="1">
    <citation type="submission" date="2018-03" db="EMBL/GenBank/DDBJ databases">
        <title>Gramella fulva sp. nov., isolated from a dry surface of tidal flat.</title>
        <authorList>
            <person name="Hwang S.H."/>
            <person name="Hwang W.M."/>
            <person name="Kang K."/>
            <person name="Ahn T.-Y."/>
        </authorList>
    </citation>
    <scope>NUCLEOTIDE SEQUENCE [LARGE SCALE GENOMIC DNA]</scope>
    <source>
        <strain evidence="3">SH35</strain>
    </source>
</reference>